<sequence>MLDLFYTYEPVGSDEYIRMILSSYYNIPNPVICKSIHGKPYIEGRKIHFNLTHSRGITALAVGKKRVGLDCERLDGRARPAVLRAFSEREKREIFGLADFYAHWTARESYIKHYGLTLAAYWRKVEYCGGKIYLGGELQPDKITQFTLGDHVFSVCGDYGKIVPRPCDPSKLRRG</sequence>
<dbReference type="GO" id="GO:0019878">
    <property type="term" value="P:lysine biosynthetic process via aminoadipic acid"/>
    <property type="evidence" value="ECO:0007669"/>
    <property type="project" value="TreeGrafter"/>
</dbReference>
<comment type="similarity">
    <text evidence="1">Belongs to the P-Pant transferase superfamily. Gsp/Sfp/HetI/AcpT family.</text>
</comment>
<reference evidence="4" key="1">
    <citation type="journal article" date="2021" name="PeerJ">
        <title>Extensive microbial diversity within the chicken gut microbiome revealed by metagenomics and culture.</title>
        <authorList>
            <person name="Gilroy R."/>
            <person name="Ravi A."/>
            <person name="Getino M."/>
            <person name="Pursley I."/>
            <person name="Horton D.L."/>
            <person name="Alikhan N.F."/>
            <person name="Baker D."/>
            <person name="Gharbi K."/>
            <person name="Hall N."/>
            <person name="Watson M."/>
            <person name="Adriaenssens E.M."/>
            <person name="Foster-Nyarko E."/>
            <person name="Jarju S."/>
            <person name="Secka A."/>
            <person name="Antonio M."/>
            <person name="Oren A."/>
            <person name="Chaudhuri R.R."/>
            <person name="La Ragione R."/>
            <person name="Hildebrand F."/>
            <person name="Pallen M.J."/>
        </authorList>
    </citation>
    <scope>NUCLEOTIDE SEQUENCE</scope>
    <source>
        <strain evidence="4">26628</strain>
    </source>
</reference>
<dbReference type="Proteomes" id="UP000824249">
    <property type="component" value="Unassembled WGS sequence"/>
</dbReference>
<gene>
    <name evidence="4" type="ORF">H9737_03890</name>
</gene>
<dbReference type="PANTHER" id="PTHR12215:SF10">
    <property type="entry name" value="L-AMINOADIPATE-SEMIALDEHYDE DEHYDROGENASE-PHOSPHOPANTETHEINYL TRANSFERASE"/>
    <property type="match status" value="1"/>
</dbReference>
<dbReference type="AlphaFoldDB" id="A0A9D1VTR4"/>
<evidence type="ECO:0000259" key="3">
    <source>
        <dbReference type="Pfam" id="PF01648"/>
    </source>
</evidence>
<dbReference type="EMBL" id="DXFD01000058">
    <property type="protein sequence ID" value="HIX46814.1"/>
    <property type="molecule type" value="Genomic_DNA"/>
</dbReference>
<comment type="caution">
    <text evidence="4">The sequence shown here is derived from an EMBL/GenBank/DDBJ whole genome shotgun (WGS) entry which is preliminary data.</text>
</comment>
<organism evidence="4 5">
    <name type="scientific">Candidatus Borkfalkia faecigallinarum</name>
    <dbReference type="NCBI Taxonomy" id="2838509"/>
    <lineage>
        <taxon>Bacteria</taxon>
        <taxon>Bacillati</taxon>
        <taxon>Bacillota</taxon>
        <taxon>Clostridia</taxon>
        <taxon>Christensenellales</taxon>
        <taxon>Christensenellaceae</taxon>
        <taxon>Candidatus Borkfalkia</taxon>
    </lineage>
</organism>
<keyword evidence="2 4" id="KW-0808">Transferase</keyword>
<dbReference type="InterPro" id="IPR008278">
    <property type="entry name" value="4-PPantetheinyl_Trfase_dom"/>
</dbReference>
<dbReference type="PANTHER" id="PTHR12215">
    <property type="entry name" value="PHOSPHOPANTETHEINE TRANSFERASE"/>
    <property type="match status" value="1"/>
</dbReference>
<name>A0A9D1VTR4_9FIRM</name>
<evidence type="ECO:0000256" key="1">
    <source>
        <dbReference type="ARBA" id="ARBA00010990"/>
    </source>
</evidence>
<dbReference type="GO" id="GO:0000287">
    <property type="term" value="F:magnesium ion binding"/>
    <property type="evidence" value="ECO:0007669"/>
    <property type="project" value="InterPro"/>
</dbReference>
<evidence type="ECO:0000313" key="5">
    <source>
        <dbReference type="Proteomes" id="UP000824249"/>
    </source>
</evidence>
<feature type="domain" description="4'-phosphopantetheinyl transferase" evidence="3">
    <location>
        <begin position="66"/>
        <end position="126"/>
    </location>
</feature>
<dbReference type="InterPro" id="IPR050559">
    <property type="entry name" value="P-Pant_transferase_sf"/>
</dbReference>
<dbReference type="SUPFAM" id="SSF56214">
    <property type="entry name" value="4'-phosphopantetheinyl transferase"/>
    <property type="match status" value="2"/>
</dbReference>
<dbReference type="InterPro" id="IPR037143">
    <property type="entry name" value="4-PPantetheinyl_Trfase_dom_sf"/>
</dbReference>
<evidence type="ECO:0000256" key="2">
    <source>
        <dbReference type="ARBA" id="ARBA00022679"/>
    </source>
</evidence>
<dbReference type="Pfam" id="PF01648">
    <property type="entry name" value="ACPS"/>
    <property type="match status" value="1"/>
</dbReference>
<proteinExistence type="inferred from homology"/>
<dbReference type="GO" id="GO:0008897">
    <property type="term" value="F:holo-[acyl-carrier-protein] synthase activity"/>
    <property type="evidence" value="ECO:0007669"/>
    <property type="project" value="InterPro"/>
</dbReference>
<accession>A0A9D1VTR4</accession>
<reference evidence="4" key="2">
    <citation type="submission" date="2021-04" db="EMBL/GenBank/DDBJ databases">
        <authorList>
            <person name="Gilroy R."/>
        </authorList>
    </citation>
    <scope>NUCLEOTIDE SEQUENCE</scope>
    <source>
        <strain evidence="4">26628</strain>
    </source>
</reference>
<protein>
    <submittedName>
        <fullName evidence="4">4'-phosphopantetheinyl transferase superfamily protein</fullName>
    </submittedName>
</protein>
<dbReference type="Gene3D" id="3.90.470.20">
    <property type="entry name" value="4'-phosphopantetheinyl transferase domain"/>
    <property type="match status" value="2"/>
</dbReference>
<dbReference type="GO" id="GO:0005829">
    <property type="term" value="C:cytosol"/>
    <property type="evidence" value="ECO:0007669"/>
    <property type="project" value="TreeGrafter"/>
</dbReference>
<evidence type="ECO:0000313" key="4">
    <source>
        <dbReference type="EMBL" id="HIX46814.1"/>
    </source>
</evidence>